<evidence type="ECO:0000256" key="4">
    <source>
        <dbReference type="ARBA" id="ARBA00022840"/>
    </source>
</evidence>
<dbReference type="FunFam" id="1.10.510.10:FF:000084">
    <property type="entry name" value="Wall-associated receptor kinase 2"/>
    <property type="match status" value="1"/>
</dbReference>
<dbReference type="InterPro" id="IPR008271">
    <property type="entry name" value="Ser/Thr_kinase_AS"/>
</dbReference>
<evidence type="ECO:0000313" key="9">
    <source>
        <dbReference type="EMBL" id="KAJ3684060.1"/>
    </source>
</evidence>
<organism evidence="9 10">
    <name type="scientific">Rhynchospora tenuis</name>
    <dbReference type="NCBI Taxonomy" id="198213"/>
    <lineage>
        <taxon>Eukaryota</taxon>
        <taxon>Viridiplantae</taxon>
        <taxon>Streptophyta</taxon>
        <taxon>Embryophyta</taxon>
        <taxon>Tracheophyta</taxon>
        <taxon>Spermatophyta</taxon>
        <taxon>Magnoliopsida</taxon>
        <taxon>Liliopsida</taxon>
        <taxon>Poales</taxon>
        <taxon>Cyperaceae</taxon>
        <taxon>Cyperoideae</taxon>
        <taxon>Rhynchosporeae</taxon>
        <taxon>Rhynchospora</taxon>
    </lineage>
</organism>
<dbReference type="EMBL" id="JAMRDG010000002">
    <property type="protein sequence ID" value="KAJ3684060.1"/>
    <property type="molecule type" value="Genomic_DNA"/>
</dbReference>
<reference evidence="9 10" key="1">
    <citation type="journal article" date="2022" name="Cell">
        <title>Repeat-based holocentromeres influence genome architecture and karyotype evolution.</title>
        <authorList>
            <person name="Hofstatter P.G."/>
            <person name="Thangavel G."/>
            <person name="Lux T."/>
            <person name="Neumann P."/>
            <person name="Vondrak T."/>
            <person name="Novak P."/>
            <person name="Zhang M."/>
            <person name="Costa L."/>
            <person name="Castellani M."/>
            <person name="Scott A."/>
            <person name="Toegelov H."/>
            <person name="Fuchs J."/>
            <person name="Mata-Sucre Y."/>
            <person name="Dias Y."/>
            <person name="Vanzela A.L.L."/>
            <person name="Huettel B."/>
            <person name="Almeida C.C.S."/>
            <person name="Simkova H."/>
            <person name="Souza G."/>
            <person name="Pedrosa-Harand A."/>
            <person name="Macas J."/>
            <person name="Mayer K.F.X."/>
            <person name="Houben A."/>
            <person name="Marques A."/>
        </authorList>
    </citation>
    <scope>NUCLEOTIDE SEQUENCE [LARGE SCALE GENOMIC DNA]</scope>
    <source>
        <strain evidence="9">RhyTen1mFocal</strain>
    </source>
</reference>
<name>A0AAD5W903_9POAL</name>
<dbReference type="InterPro" id="IPR045274">
    <property type="entry name" value="WAK-like"/>
</dbReference>
<keyword evidence="3" id="KW-0547">Nucleotide-binding</keyword>
<dbReference type="GO" id="GO:0005886">
    <property type="term" value="C:plasma membrane"/>
    <property type="evidence" value="ECO:0007669"/>
    <property type="project" value="TreeGrafter"/>
</dbReference>
<dbReference type="Proteomes" id="UP001210211">
    <property type="component" value="Unassembled WGS sequence"/>
</dbReference>
<keyword evidence="5" id="KW-1015">Disulfide bond</keyword>
<evidence type="ECO:0000256" key="2">
    <source>
        <dbReference type="ARBA" id="ARBA00022729"/>
    </source>
</evidence>
<dbReference type="GO" id="GO:0030247">
    <property type="term" value="F:polysaccharide binding"/>
    <property type="evidence" value="ECO:0007669"/>
    <property type="project" value="InterPro"/>
</dbReference>
<dbReference type="Pfam" id="PF13947">
    <property type="entry name" value="GUB_WAK_bind"/>
    <property type="match status" value="1"/>
</dbReference>
<keyword evidence="4" id="KW-0067">ATP-binding</keyword>
<evidence type="ECO:0000256" key="6">
    <source>
        <dbReference type="ARBA" id="ARBA00023180"/>
    </source>
</evidence>
<dbReference type="InterPro" id="IPR025287">
    <property type="entry name" value="WAK_GUB"/>
</dbReference>
<dbReference type="InterPro" id="IPR001245">
    <property type="entry name" value="Ser-Thr/Tyr_kinase_cat_dom"/>
</dbReference>
<evidence type="ECO:0000313" key="10">
    <source>
        <dbReference type="Proteomes" id="UP001210211"/>
    </source>
</evidence>
<feature type="domain" description="Protein kinase" evidence="8">
    <location>
        <begin position="197"/>
        <end position="549"/>
    </location>
</feature>
<dbReference type="Gene3D" id="1.10.510.10">
    <property type="entry name" value="Transferase(Phosphotransferase) domain 1"/>
    <property type="match status" value="1"/>
</dbReference>
<gene>
    <name evidence="9" type="ORF">LUZ61_013224</name>
</gene>
<protein>
    <recommendedName>
        <fullName evidence="8">Protein kinase domain-containing protein</fullName>
    </recommendedName>
</protein>
<dbReference type="SUPFAM" id="SSF56112">
    <property type="entry name" value="Protein kinase-like (PK-like)"/>
    <property type="match status" value="1"/>
</dbReference>
<evidence type="ECO:0000256" key="7">
    <source>
        <dbReference type="SAM" id="SignalP"/>
    </source>
</evidence>
<accession>A0AAD5W903</accession>
<keyword evidence="6" id="KW-0325">Glycoprotein</keyword>
<sequence length="591" mass="65174">MQVVPTAYTAYSNLVAFCHLLLLVLASESANVTTYPFSIAMPGCPNNCGGVPIPYPFGIGPGCYLSEDFEVSCNATNDSISTPYIGRNVVILDISLSLGRARINSPISSQCYNSTNKTDEYNDWSGNLSDSPYRFNHEKNKFLVIGCDTLAYITFSNGRNYYVGGCVSRCSSLESLTNGSCSGIGCCQTAIPKGTNFISVNFDGRYNNSKVYNFSRCGYALLMEDDGFTFNTNYISTDELYGQNMSVVIDWVIGNTTCDIAKANKSSYACISDYSVCSNSASGPGYLCNCSTGYQGNPYLQGGCQDIDECANENSCSRPGKCHNTQGGCCLEIEVPMLVYEFIPNGTLFHYIHYKKQGSNISLATRLKIAQESAEALAYLHFSASPPIFHGDVKSLNILLDQNYTAKVSDFGASILAPTDEVQFVTLVQGTCGYLDPEYMQSCQLTDKSDVYSFGVVLLELLTRKPAIDFDAPEEERSLSSCFLSAMKEDRMKELLDDDIKREDDMELITEIAELAKECLNMKGDERPTMKKIVEELDRIRNLKQHPWGQEYHSQETTTLLGETADDDIEIESTKHFSLGKKAEKNIASGR</sequence>
<keyword evidence="10" id="KW-1185">Reference proteome</keyword>
<proteinExistence type="predicted"/>
<feature type="signal peptide" evidence="7">
    <location>
        <begin position="1"/>
        <end position="29"/>
    </location>
</feature>
<dbReference type="PROSITE" id="PS50011">
    <property type="entry name" value="PROTEIN_KINASE_DOM"/>
    <property type="match status" value="1"/>
</dbReference>
<dbReference type="InterPro" id="IPR000719">
    <property type="entry name" value="Prot_kinase_dom"/>
</dbReference>
<dbReference type="CDD" id="cd00054">
    <property type="entry name" value="EGF_CA"/>
    <property type="match status" value="1"/>
</dbReference>
<dbReference type="GO" id="GO:0007166">
    <property type="term" value="P:cell surface receptor signaling pathway"/>
    <property type="evidence" value="ECO:0007669"/>
    <property type="project" value="InterPro"/>
</dbReference>
<dbReference type="Gene3D" id="2.10.25.10">
    <property type="entry name" value="Laminin"/>
    <property type="match status" value="1"/>
</dbReference>
<dbReference type="Pfam" id="PF07714">
    <property type="entry name" value="PK_Tyr_Ser-Thr"/>
    <property type="match status" value="1"/>
</dbReference>
<comment type="caution">
    <text evidence="9">The sequence shown here is derived from an EMBL/GenBank/DDBJ whole genome shotgun (WGS) entry which is preliminary data.</text>
</comment>
<dbReference type="PANTHER" id="PTHR27005:SF479">
    <property type="entry name" value="OS06G0706600 PROTEIN"/>
    <property type="match status" value="1"/>
</dbReference>
<evidence type="ECO:0000256" key="5">
    <source>
        <dbReference type="ARBA" id="ARBA00023157"/>
    </source>
</evidence>
<evidence type="ECO:0000259" key="8">
    <source>
        <dbReference type="PROSITE" id="PS50011"/>
    </source>
</evidence>
<dbReference type="AlphaFoldDB" id="A0AAD5W903"/>
<dbReference type="InterPro" id="IPR011009">
    <property type="entry name" value="Kinase-like_dom_sf"/>
</dbReference>
<feature type="chain" id="PRO_5042080895" description="Protein kinase domain-containing protein" evidence="7">
    <location>
        <begin position="30"/>
        <end position="591"/>
    </location>
</feature>
<evidence type="ECO:0000256" key="3">
    <source>
        <dbReference type="ARBA" id="ARBA00022741"/>
    </source>
</evidence>
<dbReference type="GO" id="GO:0005524">
    <property type="term" value="F:ATP binding"/>
    <property type="evidence" value="ECO:0007669"/>
    <property type="project" value="UniProtKB-KW"/>
</dbReference>
<keyword evidence="2 7" id="KW-0732">Signal</keyword>
<evidence type="ECO:0000256" key="1">
    <source>
        <dbReference type="ARBA" id="ARBA00004479"/>
    </source>
</evidence>
<comment type="subcellular location">
    <subcellularLocation>
        <location evidence="1">Membrane</location>
        <topology evidence="1">Single-pass type I membrane protein</topology>
    </subcellularLocation>
</comment>
<dbReference type="SMART" id="SM00220">
    <property type="entry name" value="S_TKc"/>
    <property type="match status" value="1"/>
</dbReference>
<dbReference type="PANTHER" id="PTHR27005">
    <property type="entry name" value="WALL-ASSOCIATED RECEPTOR KINASE-LIKE 21"/>
    <property type="match status" value="1"/>
</dbReference>
<dbReference type="PROSITE" id="PS00108">
    <property type="entry name" value="PROTEIN_KINASE_ST"/>
    <property type="match status" value="1"/>
</dbReference>
<dbReference type="GO" id="GO:0004674">
    <property type="term" value="F:protein serine/threonine kinase activity"/>
    <property type="evidence" value="ECO:0007669"/>
    <property type="project" value="TreeGrafter"/>
</dbReference>